<protein>
    <recommendedName>
        <fullName evidence="3">SHSP domain-containing protein</fullName>
    </recommendedName>
</protein>
<comment type="caution">
    <text evidence="1">The sequence shown here is derived from an EMBL/GenBank/DDBJ whole genome shotgun (WGS) entry which is preliminary data.</text>
</comment>
<gene>
    <name evidence="1" type="ORF">KFE25_006758</name>
</gene>
<dbReference type="EMBL" id="JAGTXO010000005">
    <property type="protein sequence ID" value="KAG8467706.1"/>
    <property type="molecule type" value="Genomic_DNA"/>
</dbReference>
<keyword evidence="2" id="KW-1185">Reference proteome</keyword>
<accession>A0A8J6CE21</accession>
<evidence type="ECO:0000313" key="1">
    <source>
        <dbReference type="EMBL" id="KAG8467706.1"/>
    </source>
</evidence>
<reference evidence="1" key="1">
    <citation type="submission" date="2021-05" db="EMBL/GenBank/DDBJ databases">
        <title>The genome of the haptophyte Pavlova lutheri (Diacronema luteri, Pavlovales) - a model for lipid biosynthesis in eukaryotic algae.</title>
        <authorList>
            <person name="Hulatt C.J."/>
            <person name="Posewitz M.C."/>
        </authorList>
    </citation>
    <scope>NUCLEOTIDE SEQUENCE</scope>
    <source>
        <strain evidence="1">NIVA-4/92</strain>
    </source>
</reference>
<organism evidence="1 2">
    <name type="scientific">Diacronema lutheri</name>
    <name type="common">Unicellular marine alga</name>
    <name type="synonym">Monochrysis lutheri</name>
    <dbReference type="NCBI Taxonomy" id="2081491"/>
    <lineage>
        <taxon>Eukaryota</taxon>
        <taxon>Haptista</taxon>
        <taxon>Haptophyta</taxon>
        <taxon>Pavlovophyceae</taxon>
        <taxon>Pavlovales</taxon>
        <taxon>Pavlovaceae</taxon>
        <taxon>Diacronema</taxon>
    </lineage>
</organism>
<evidence type="ECO:0000313" key="2">
    <source>
        <dbReference type="Proteomes" id="UP000751190"/>
    </source>
</evidence>
<sequence length="231" mass="25234">MVLSRRPTSVAHAPREPETCSCLHARVPALARSTMFLTPWMPGMLDAYGGGVGFSRRRNRPLQINRSPIGMFGNYALSASLPGMIDEMNQQFEELNHSFDDMIRVFSDPNTRATHVCFEDMGNYDHLTIDIDVQQNLITVTGENTTPTHTAHATRTMSCPFRITDANRVTAESRDGRVLVMIPADAQAPLMEPDAPTAPALTTPPAATPLKVNVVGSHLQPSNAAEPAQRA</sequence>
<dbReference type="Proteomes" id="UP000751190">
    <property type="component" value="Unassembled WGS sequence"/>
</dbReference>
<name>A0A8J6CE21_DIALT</name>
<evidence type="ECO:0008006" key="3">
    <source>
        <dbReference type="Google" id="ProtNLM"/>
    </source>
</evidence>
<proteinExistence type="predicted"/>
<dbReference type="AlphaFoldDB" id="A0A8J6CE21"/>